<feature type="region of interest" description="Disordered" evidence="1">
    <location>
        <begin position="1"/>
        <end position="60"/>
    </location>
</feature>
<feature type="compositionally biased region" description="Basic and acidic residues" evidence="1">
    <location>
        <begin position="191"/>
        <end position="204"/>
    </location>
</feature>
<dbReference type="EMBL" id="JAADJG010000228">
    <property type="protein sequence ID" value="KAF4451140.1"/>
    <property type="molecule type" value="Genomic_DNA"/>
</dbReference>
<dbReference type="Proteomes" id="UP000605986">
    <property type="component" value="Unassembled WGS sequence"/>
</dbReference>
<evidence type="ECO:0000313" key="2">
    <source>
        <dbReference type="EMBL" id="KAF4451140.1"/>
    </source>
</evidence>
<organism evidence="2 3">
    <name type="scientific">Fusarium austroafricanum</name>
    <dbReference type="NCBI Taxonomy" id="2364996"/>
    <lineage>
        <taxon>Eukaryota</taxon>
        <taxon>Fungi</taxon>
        <taxon>Dikarya</taxon>
        <taxon>Ascomycota</taxon>
        <taxon>Pezizomycotina</taxon>
        <taxon>Sordariomycetes</taxon>
        <taxon>Hypocreomycetidae</taxon>
        <taxon>Hypocreales</taxon>
        <taxon>Nectriaceae</taxon>
        <taxon>Fusarium</taxon>
        <taxon>Fusarium concolor species complex</taxon>
    </lineage>
</organism>
<protein>
    <submittedName>
        <fullName evidence="2">Uncharacterized protein</fullName>
    </submittedName>
</protein>
<evidence type="ECO:0000256" key="1">
    <source>
        <dbReference type="SAM" id="MobiDB-lite"/>
    </source>
</evidence>
<gene>
    <name evidence="2" type="ORF">F53441_5839</name>
</gene>
<comment type="caution">
    <text evidence="2">The sequence shown here is derived from an EMBL/GenBank/DDBJ whole genome shotgun (WGS) entry which is preliminary data.</text>
</comment>
<reference evidence="2" key="1">
    <citation type="submission" date="2020-01" db="EMBL/GenBank/DDBJ databases">
        <title>Identification and distribution of gene clusters putatively required for synthesis of sphingolipid metabolism inhibitors in phylogenetically diverse species of the filamentous fungus Fusarium.</title>
        <authorList>
            <person name="Kim H.-S."/>
            <person name="Busman M."/>
            <person name="Brown D.W."/>
            <person name="Divon H."/>
            <person name="Uhlig S."/>
            <person name="Proctor R.H."/>
        </authorList>
    </citation>
    <scope>NUCLEOTIDE SEQUENCE</scope>
    <source>
        <strain evidence="2">NRRL 53441</strain>
    </source>
</reference>
<keyword evidence="3" id="KW-1185">Reference proteome</keyword>
<sequence>MPKPTSRERRILAQMYPKNPIPSTDATMSDTEEPPHKKARKDPSADGCDRQETPDAETENAREIARIKVRLNEQHEMFETNEALYTITVNKLAKVERLIGRRREEDDFQKEIYGLHDELDELDGAPVELKGWDETQTIKDITTENVNLKRQLEAQNVVLEQQKATTKHLMNTLTVVMQRLTEVEAAANQSKKSEAKEKPEGTDA</sequence>
<accession>A0A8H4NX99</accession>
<dbReference type="AlphaFoldDB" id="A0A8H4NX99"/>
<feature type="compositionally biased region" description="Basic and acidic residues" evidence="1">
    <location>
        <begin position="1"/>
        <end position="11"/>
    </location>
</feature>
<name>A0A8H4NX99_9HYPO</name>
<evidence type="ECO:0000313" key="3">
    <source>
        <dbReference type="Proteomes" id="UP000605986"/>
    </source>
</evidence>
<feature type="region of interest" description="Disordered" evidence="1">
    <location>
        <begin position="185"/>
        <end position="204"/>
    </location>
</feature>
<proteinExistence type="predicted"/>
<feature type="compositionally biased region" description="Basic and acidic residues" evidence="1">
    <location>
        <begin position="33"/>
        <end position="60"/>
    </location>
</feature>